<dbReference type="Gene3D" id="3.90.640.20">
    <property type="entry name" value="Heat-shock cognate protein, ATPase"/>
    <property type="match status" value="1"/>
</dbReference>
<dbReference type="PROSITE" id="PS51257">
    <property type="entry name" value="PROKAR_LIPOPROTEIN"/>
    <property type="match status" value="1"/>
</dbReference>
<dbReference type="RefSeq" id="WP_134243469.1">
    <property type="nucleotide sequence ID" value="NZ_SNTY01000010.1"/>
</dbReference>
<organism evidence="2 3">
    <name type="scientific">Alkanindiges illinoisensis</name>
    <dbReference type="NCBI Taxonomy" id="197183"/>
    <lineage>
        <taxon>Bacteria</taxon>
        <taxon>Pseudomonadati</taxon>
        <taxon>Pseudomonadota</taxon>
        <taxon>Gammaproteobacteria</taxon>
        <taxon>Moraxellales</taxon>
        <taxon>Moraxellaceae</taxon>
        <taxon>Alkanindiges</taxon>
    </lineage>
</organism>
<comment type="caution">
    <text evidence="2">The sequence shown here is derived from an EMBL/GenBank/DDBJ whole genome shotgun (WGS) entry which is preliminary data.</text>
</comment>
<evidence type="ECO:0000313" key="3">
    <source>
        <dbReference type="Proteomes" id="UP000297834"/>
    </source>
</evidence>
<dbReference type="InterPro" id="IPR021729">
    <property type="entry name" value="DUF3298"/>
</dbReference>
<reference evidence="2 3" key="1">
    <citation type="submission" date="2019-03" db="EMBL/GenBank/DDBJ databases">
        <title>Alkanindiges illinoisensis: a potential pathogenic isolated from ascites of a gastric cancer patient with abdominal metastasis.</title>
        <authorList>
            <person name="Hu X."/>
            <person name="Yang B."/>
            <person name="Yan X."/>
            <person name="Lin L."/>
            <person name="Zhao H."/>
            <person name="Zhou F."/>
            <person name="Su B."/>
            <person name="Chen J."/>
            <person name="Rui Y."/>
            <person name="Wang Q."/>
            <person name="Zheng L."/>
        </authorList>
    </citation>
    <scope>NUCLEOTIDE SEQUENCE [LARGE SCALE GENOMIC DNA]</scope>
    <source>
        <strain evidence="2 3">NFYY 23406</strain>
    </source>
</reference>
<name>A0A4Y7XES0_9GAMM</name>
<protein>
    <submittedName>
        <fullName evidence="2">DUF3298 domain-containing protein</fullName>
    </submittedName>
</protein>
<keyword evidence="3" id="KW-1185">Reference proteome</keyword>
<evidence type="ECO:0000313" key="2">
    <source>
        <dbReference type="EMBL" id="TEU30289.1"/>
    </source>
</evidence>
<dbReference type="Proteomes" id="UP000297834">
    <property type="component" value="Unassembled WGS sequence"/>
</dbReference>
<dbReference type="OrthoDB" id="8610451at2"/>
<dbReference type="STRING" id="1120977.GCA_000619845_02751"/>
<feature type="domain" description="DUF3298" evidence="1">
    <location>
        <begin position="190"/>
        <end position="260"/>
    </location>
</feature>
<gene>
    <name evidence="2" type="ORF">E2B99_02850</name>
</gene>
<dbReference type="AlphaFoldDB" id="A0A4Y7XES0"/>
<dbReference type="Pfam" id="PF11738">
    <property type="entry name" value="DUF3298"/>
    <property type="match status" value="1"/>
</dbReference>
<proteinExistence type="predicted"/>
<dbReference type="EMBL" id="SNTY01000010">
    <property type="protein sequence ID" value="TEU30289.1"/>
    <property type="molecule type" value="Genomic_DNA"/>
</dbReference>
<dbReference type="InterPro" id="IPR037126">
    <property type="entry name" value="PdaC/RsiV-like_sf"/>
</dbReference>
<sequence length="299" mass="33068">MNKIVLSTMLACSSLLGITACQKHNETAEQVKTPAPATTAAQAATDQLNAKTMKANYVLPACEGEGCPQVDIQRLETGKPWINQFLDQKILELSNVQLSEQPAKLTTLQANVDRFVQAAKQDSIARGTPVPYTMQVTSEFLGEKGNIALFKLSAAFYTGGAHGSALDNYYTLDLKQKKQLKLADMMLAEQQPKLYELVHQQYADWVKQNDLSADLAKYEQDWPFKLTDNFTFSSEGLVFSYGQYEIGPYAVGMPEFTIPYAQLTGIIKPEYLTPPLQLQKQLLQQPQAAAEQNASATTN</sequence>
<dbReference type="Gene3D" id="3.30.565.40">
    <property type="entry name" value="Fervidobacterium nodosum Rt17-B1 like"/>
    <property type="match status" value="1"/>
</dbReference>
<evidence type="ECO:0000259" key="1">
    <source>
        <dbReference type="Pfam" id="PF11738"/>
    </source>
</evidence>
<accession>A0A4Y7XES0</accession>